<dbReference type="Proteomes" id="UP000054776">
    <property type="component" value="Unassembled WGS sequence"/>
</dbReference>
<dbReference type="InParanoid" id="A0A0V1BN12"/>
<feature type="compositionally biased region" description="Low complexity" evidence="1">
    <location>
        <begin position="78"/>
        <end position="93"/>
    </location>
</feature>
<organism evidence="2 3">
    <name type="scientific">Trichinella spiralis</name>
    <name type="common">Trichina worm</name>
    <dbReference type="NCBI Taxonomy" id="6334"/>
    <lineage>
        <taxon>Eukaryota</taxon>
        <taxon>Metazoa</taxon>
        <taxon>Ecdysozoa</taxon>
        <taxon>Nematoda</taxon>
        <taxon>Enoplea</taxon>
        <taxon>Dorylaimia</taxon>
        <taxon>Trichinellida</taxon>
        <taxon>Trichinellidae</taxon>
        <taxon>Trichinella</taxon>
    </lineage>
</organism>
<evidence type="ECO:0000256" key="1">
    <source>
        <dbReference type="SAM" id="MobiDB-lite"/>
    </source>
</evidence>
<feature type="region of interest" description="Disordered" evidence="1">
    <location>
        <begin position="64"/>
        <end position="93"/>
    </location>
</feature>
<gene>
    <name evidence="2" type="ORF">T01_10336</name>
</gene>
<evidence type="ECO:0000313" key="2">
    <source>
        <dbReference type="EMBL" id="KRY38257.1"/>
    </source>
</evidence>
<comment type="caution">
    <text evidence="2">The sequence shown here is derived from an EMBL/GenBank/DDBJ whole genome shotgun (WGS) entry which is preliminary data.</text>
</comment>
<evidence type="ECO:0000313" key="3">
    <source>
        <dbReference type="Proteomes" id="UP000054776"/>
    </source>
</evidence>
<keyword evidence="3" id="KW-1185">Reference proteome</keyword>
<protein>
    <submittedName>
        <fullName evidence="2">Uncharacterized protein</fullName>
    </submittedName>
</protein>
<accession>A0A0V1BN12</accession>
<dbReference type="OrthoDB" id="10546800at2759"/>
<proteinExistence type="predicted"/>
<feature type="compositionally biased region" description="Acidic residues" evidence="1">
    <location>
        <begin position="64"/>
        <end position="74"/>
    </location>
</feature>
<sequence length="93" mass="10349">MAFGLSFRNGCNETVIKLHLNYLCQQLCLMQLPLAAIVMDCDLNVRLTRSGRKIQELIALPDADISEPEMDSDDDQRSSSVVESSAELTSEDE</sequence>
<name>A0A0V1BN12_TRISP</name>
<dbReference type="AlphaFoldDB" id="A0A0V1BN12"/>
<reference evidence="2 3" key="1">
    <citation type="submission" date="2015-01" db="EMBL/GenBank/DDBJ databases">
        <title>Evolution of Trichinella species and genotypes.</title>
        <authorList>
            <person name="Korhonen P.K."/>
            <person name="Edoardo P."/>
            <person name="Giuseppe L.R."/>
            <person name="Gasser R.B."/>
        </authorList>
    </citation>
    <scope>NUCLEOTIDE SEQUENCE [LARGE SCALE GENOMIC DNA]</scope>
    <source>
        <strain evidence="2">ISS3</strain>
    </source>
</reference>
<dbReference type="EMBL" id="JYDH01000027">
    <property type="protein sequence ID" value="KRY38257.1"/>
    <property type="molecule type" value="Genomic_DNA"/>
</dbReference>